<feature type="transmembrane region" description="Helical" evidence="1">
    <location>
        <begin position="100"/>
        <end position="121"/>
    </location>
</feature>
<keyword evidence="3" id="KW-1185">Reference proteome</keyword>
<sequence>MLIYLTIVSAACILMAITLLARRIHYLLSGTRTNGEFVGWHTRGLGRPYYHATIRFTDRKGDVHEFVSNIGSSKKREPAATYPVVYTSNAPEKAMHFSLLAYWSPVLAFLAIGAGAAIPVLREYNLIA</sequence>
<proteinExistence type="predicted"/>
<evidence type="ECO:0000256" key="1">
    <source>
        <dbReference type="SAM" id="Phobius"/>
    </source>
</evidence>
<dbReference type="AlphaFoldDB" id="A0A934RUA0"/>
<keyword evidence="1" id="KW-0472">Membrane</keyword>
<gene>
    <name evidence="2" type="ORF">JIN87_01580</name>
</gene>
<dbReference type="Proteomes" id="UP000617628">
    <property type="component" value="Unassembled WGS sequence"/>
</dbReference>
<evidence type="ECO:0000313" key="3">
    <source>
        <dbReference type="Proteomes" id="UP000617628"/>
    </source>
</evidence>
<keyword evidence="1" id="KW-0812">Transmembrane</keyword>
<evidence type="ECO:0000313" key="2">
    <source>
        <dbReference type="EMBL" id="MBK1875535.1"/>
    </source>
</evidence>
<comment type="caution">
    <text evidence="2">The sequence shown here is derived from an EMBL/GenBank/DDBJ whole genome shotgun (WGS) entry which is preliminary data.</text>
</comment>
<evidence type="ECO:0008006" key="4">
    <source>
        <dbReference type="Google" id="ProtNLM"/>
    </source>
</evidence>
<name>A0A934RUA0_9BACT</name>
<reference evidence="2" key="1">
    <citation type="submission" date="2021-01" db="EMBL/GenBank/DDBJ databases">
        <title>Modified the classification status of verrucomicrobia.</title>
        <authorList>
            <person name="Feng X."/>
        </authorList>
    </citation>
    <scope>NUCLEOTIDE SEQUENCE</scope>
    <source>
        <strain evidence="2">KCTC 13126</strain>
    </source>
</reference>
<organism evidence="2 3">
    <name type="scientific">Pelagicoccus mobilis</name>
    <dbReference type="NCBI Taxonomy" id="415221"/>
    <lineage>
        <taxon>Bacteria</taxon>
        <taxon>Pseudomonadati</taxon>
        <taxon>Verrucomicrobiota</taxon>
        <taxon>Opitutia</taxon>
        <taxon>Puniceicoccales</taxon>
        <taxon>Pelagicoccaceae</taxon>
        <taxon>Pelagicoccus</taxon>
    </lineage>
</organism>
<accession>A0A934RUA0</accession>
<protein>
    <recommendedName>
        <fullName evidence="4">DUF3592 domain-containing protein</fullName>
    </recommendedName>
</protein>
<keyword evidence="1" id="KW-1133">Transmembrane helix</keyword>
<dbReference type="RefSeq" id="WP_200353751.1">
    <property type="nucleotide sequence ID" value="NZ_JAENIL010000002.1"/>
</dbReference>
<dbReference type="EMBL" id="JAENIL010000002">
    <property type="protein sequence ID" value="MBK1875535.1"/>
    <property type="molecule type" value="Genomic_DNA"/>
</dbReference>